<evidence type="ECO:0000313" key="4">
    <source>
        <dbReference type="Proteomes" id="UP001175226"/>
    </source>
</evidence>
<reference evidence="3" key="1">
    <citation type="submission" date="2023-06" db="EMBL/GenBank/DDBJ databases">
        <authorList>
            <consortium name="Lawrence Berkeley National Laboratory"/>
            <person name="Ahrendt S."/>
            <person name="Sahu N."/>
            <person name="Indic B."/>
            <person name="Wong-Bajracharya J."/>
            <person name="Merenyi Z."/>
            <person name="Ke H.-M."/>
            <person name="Monk M."/>
            <person name="Kocsube S."/>
            <person name="Drula E."/>
            <person name="Lipzen A."/>
            <person name="Balint B."/>
            <person name="Henrissat B."/>
            <person name="Andreopoulos B."/>
            <person name="Martin F.M."/>
            <person name="Harder C.B."/>
            <person name="Rigling D."/>
            <person name="Ford K.L."/>
            <person name="Foster G.D."/>
            <person name="Pangilinan J."/>
            <person name="Papanicolaou A."/>
            <person name="Barry K."/>
            <person name="LaButti K."/>
            <person name="Viragh M."/>
            <person name="Koriabine M."/>
            <person name="Yan M."/>
            <person name="Riley R."/>
            <person name="Champramary S."/>
            <person name="Plett K.L."/>
            <person name="Tsai I.J."/>
            <person name="Slot J."/>
            <person name="Sipos G."/>
            <person name="Plett J."/>
            <person name="Nagy L.G."/>
            <person name="Grigoriev I.V."/>
        </authorList>
    </citation>
    <scope>NUCLEOTIDE SEQUENCE</scope>
    <source>
        <strain evidence="3">FPL87.14</strain>
    </source>
</reference>
<dbReference type="EMBL" id="JAUEPT010000096">
    <property type="protein sequence ID" value="KAK0432325.1"/>
    <property type="molecule type" value="Genomic_DNA"/>
</dbReference>
<evidence type="ECO:0000313" key="3">
    <source>
        <dbReference type="EMBL" id="KAK0432325.1"/>
    </source>
</evidence>
<protein>
    <submittedName>
        <fullName evidence="3">Uncharacterized protein</fullName>
    </submittedName>
</protein>
<dbReference type="Proteomes" id="UP001175226">
    <property type="component" value="Unassembled WGS sequence"/>
</dbReference>
<feature type="transmembrane region" description="Helical" evidence="2">
    <location>
        <begin position="213"/>
        <end position="231"/>
    </location>
</feature>
<evidence type="ECO:0000256" key="1">
    <source>
        <dbReference type="SAM" id="MobiDB-lite"/>
    </source>
</evidence>
<keyword evidence="4" id="KW-1185">Reference proteome</keyword>
<proteinExistence type="predicted"/>
<feature type="region of interest" description="Disordered" evidence="1">
    <location>
        <begin position="165"/>
        <end position="204"/>
    </location>
</feature>
<keyword evidence="2" id="KW-0812">Transmembrane</keyword>
<organism evidence="3 4">
    <name type="scientific">Armillaria borealis</name>
    <dbReference type="NCBI Taxonomy" id="47425"/>
    <lineage>
        <taxon>Eukaryota</taxon>
        <taxon>Fungi</taxon>
        <taxon>Dikarya</taxon>
        <taxon>Basidiomycota</taxon>
        <taxon>Agaricomycotina</taxon>
        <taxon>Agaricomycetes</taxon>
        <taxon>Agaricomycetidae</taxon>
        <taxon>Agaricales</taxon>
        <taxon>Marasmiineae</taxon>
        <taxon>Physalacriaceae</taxon>
        <taxon>Armillaria</taxon>
    </lineage>
</organism>
<keyword evidence="2" id="KW-1133">Transmembrane helix</keyword>
<dbReference type="AlphaFoldDB" id="A0AA39IXJ7"/>
<comment type="caution">
    <text evidence="3">The sequence shown here is derived from an EMBL/GenBank/DDBJ whole genome shotgun (WGS) entry which is preliminary data.</text>
</comment>
<accession>A0AA39IXJ7</accession>
<evidence type="ECO:0000256" key="2">
    <source>
        <dbReference type="SAM" id="Phobius"/>
    </source>
</evidence>
<feature type="compositionally biased region" description="Low complexity" evidence="1">
    <location>
        <begin position="187"/>
        <end position="204"/>
    </location>
</feature>
<name>A0AA39IXJ7_9AGAR</name>
<gene>
    <name evidence="3" type="ORF">EV421DRAFT_1742401</name>
</gene>
<keyword evidence="2" id="KW-0472">Membrane</keyword>
<sequence>MFSIYLTWVRDRLADDQSDRIAASGPPILSPPGSLVKISSHKVWIERIPAGIGGRVALMEQQPPGASNDIFEASSDPWSIQGDNRSGLGVDGLETLVGFKAFITTNQLRPSLPPIKRVLKRLASSARNATVTYGFNSPKACQALIIDQVLSSGLDIAAARRINDARMGNSPSTPEISFPSVIHGKPSSSKRSSFNWSSNTSSSTGCTNTHYEILLGTALFVLVILILHRWIRKRWSSQALKVADDLESQGIPTETSK</sequence>